<feature type="domain" description="Inhibitor I9" evidence="2">
    <location>
        <begin position="32"/>
        <end position="112"/>
    </location>
</feature>
<dbReference type="PANTHER" id="PTHR48222:SF4">
    <property type="entry name" value="PROTEINASE INHIBITOR, PROPEPTIDE"/>
    <property type="match status" value="1"/>
</dbReference>
<accession>A0AAV5E356</accession>
<evidence type="ECO:0000313" key="4">
    <source>
        <dbReference type="Proteomes" id="UP001054889"/>
    </source>
</evidence>
<comment type="caution">
    <text evidence="3">The sequence shown here is derived from an EMBL/GenBank/DDBJ whole genome shotgun (WGS) entry which is preliminary data.</text>
</comment>
<keyword evidence="1" id="KW-0732">Signal</keyword>
<dbReference type="AlphaFoldDB" id="A0AAV5E356"/>
<dbReference type="EMBL" id="BQKI01000073">
    <property type="protein sequence ID" value="GJN16864.1"/>
    <property type="molecule type" value="Genomic_DNA"/>
</dbReference>
<sequence>MSREVAWLVVVFAVLATAAAVAESGVDDVQSSYIVHVAAWHAPRSKSRLRLLVDEYPSFLRNNLPTHMLRPEPRVLYSYLHAATGFAARLTQRQAKRLESLPSVLSVVPDGEQPLQTTHTPQFLGLSDSRWGLQRASRGGVFFLR</sequence>
<dbReference type="Pfam" id="PF05922">
    <property type="entry name" value="Inhibitor_I9"/>
    <property type="match status" value="1"/>
</dbReference>
<gene>
    <name evidence="3" type="primary">gb03888</name>
    <name evidence="3" type="ORF">PR202_gb03888</name>
</gene>
<dbReference type="PANTHER" id="PTHR48222">
    <property type="entry name" value="PROTEINASE INHIBITOR, PROPEPTIDE"/>
    <property type="match status" value="1"/>
</dbReference>
<dbReference type="InterPro" id="IPR037045">
    <property type="entry name" value="S8pro/Inhibitor_I9_sf"/>
</dbReference>
<dbReference type="InterPro" id="IPR010259">
    <property type="entry name" value="S8pro/Inhibitor_I9"/>
</dbReference>
<evidence type="ECO:0000256" key="1">
    <source>
        <dbReference type="SAM" id="SignalP"/>
    </source>
</evidence>
<evidence type="ECO:0000259" key="2">
    <source>
        <dbReference type="Pfam" id="PF05922"/>
    </source>
</evidence>
<dbReference type="Gene3D" id="3.30.70.80">
    <property type="entry name" value="Peptidase S8 propeptide/proteinase inhibitor I9"/>
    <property type="match status" value="1"/>
</dbReference>
<organism evidence="3 4">
    <name type="scientific">Eleusine coracana subsp. coracana</name>
    <dbReference type="NCBI Taxonomy" id="191504"/>
    <lineage>
        <taxon>Eukaryota</taxon>
        <taxon>Viridiplantae</taxon>
        <taxon>Streptophyta</taxon>
        <taxon>Embryophyta</taxon>
        <taxon>Tracheophyta</taxon>
        <taxon>Spermatophyta</taxon>
        <taxon>Magnoliopsida</taxon>
        <taxon>Liliopsida</taxon>
        <taxon>Poales</taxon>
        <taxon>Poaceae</taxon>
        <taxon>PACMAD clade</taxon>
        <taxon>Chloridoideae</taxon>
        <taxon>Cynodonteae</taxon>
        <taxon>Eleusininae</taxon>
        <taxon>Eleusine</taxon>
    </lineage>
</organism>
<feature type="signal peptide" evidence="1">
    <location>
        <begin position="1"/>
        <end position="22"/>
    </location>
</feature>
<evidence type="ECO:0000313" key="3">
    <source>
        <dbReference type="EMBL" id="GJN16864.1"/>
    </source>
</evidence>
<protein>
    <recommendedName>
        <fullName evidence="2">Inhibitor I9 domain-containing protein</fullName>
    </recommendedName>
</protein>
<reference evidence="3" key="2">
    <citation type="submission" date="2021-12" db="EMBL/GenBank/DDBJ databases">
        <title>Resequencing data analysis of finger millet.</title>
        <authorList>
            <person name="Hatakeyama M."/>
            <person name="Aluri S."/>
            <person name="Balachadran M.T."/>
            <person name="Sivarajan S.R."/>
            <person name="Poveda L."/>
            <person name="Shimizu-Inatsugi R."/>
            <person name="Schlapbach R."/>
            <person name="Sreeman S.M."/>
            <person name="Shimizu K.K."/>
        </authorList>
    </citation>
    <scope>NUCLEOTIDE SEQUENCE</scope>
</reference>
<reference evidence="3" key="1">
    <citation type="journal article" date="2018" name="DNA Res.">
        <title>Multiple hybrid de novo genome assembly of finger millet, an orphan allotetraploid crop.</title>
        <authorList>
            <person name="Hatakeyama M."/>
            <person name="Aluri S."/>
            <person name="Balachadran M.T."/>
            <person name="Sivarajan S.R."/>
            <person name="Patrignani A."/>
            <person name="Gruter S."/>
            <person name="Poveda L."/>
            <person name="Shimizu-Inatsugi R."/>
            <person name="Baeten J."/>
            <person name="Francoijs K.J."/>
            <person name="Nataraja K.N."/>
            <person name="Reddy Y.A.N."/>
            <person name="Phadnis S."/>
            <person name="Ravikumar R.L."/>
            <person name="Schlapbach R."/>
            <person name="Sreeman S.M."/>
            <person name="Shimizu K.K."/>
        </authorList>
    </citation>
    <scope>NUCLEOTIDE SEQUENCE</scope>
</reference>
<proteinExistence type="predicted"/>
<keyword evidence="4" id="KW-1185">Reference proteome</keyword>
<dbReference type="Proteomes" id="UP001054889">
    <property type="component" value="Unassembled WGS sequence"/>
</dbReference>
<feature type="chain" id="PRO_5043641114" description="Inhibitor I9 domain-containing protein" evidence="1">
    <location>
        <begin position="23"/>
        <end position="145"/>
    </location>
</feature>
<name>A0AAV5E356_ELECO</name>